<evidence type="ECO:0000256" key="1">
    <source>
        <dbReference type="SAM" id="Phobius"/>
    </source>
</evidence>
<evidence type="ECO:0000313" key="3">
    <source>
        <dbReference type="Proteomes" id="UP000050509"/>
    </source>
</evidence>
<dbReference type="AlphaFoldDB" id="A0A0P9DXK7"/>
<protein>
    <recommendedName>
        <fullName evidence="4">Phage tail tape measure protein domain-containing protein</fullName>
    </recommendedName>
</protein>
<organism evidence="2 3">
    <name type="scientific">Kouleothrix aurantiaca</name>
    <dbReference type="NCBI Taxonomy" id="186479"/>
    <lineage>
        <taxon>Bacteria</taxon>
        <taxon>Bacillati</taxon>
        <taxon>Chloroflexota</taxon>
        <taxon>Chloroflexia</taxon>
        <taxon>Chloroflexales</taxon>
        <taxon>Roseiflexineae</taxon>
        <taxon>Roseiflexaceae</taxon>
        <taxon>Kouleothrix</taxon>
    </lineage>
</organism>
<evidence type="ECO:0000313" key="2">
    <source>
        <dbReference type="EMBL" id="KPV54676.1"/>
    </source>
</evidence>
<dbReference type="Proteomes" id="UP000050509">
    <property type="component" value="Unassembled WGS sequence"/>
</dbReference>
<feature type="transmembrane region" description="Helical" evidence="1">
    <location>
        <begin position="342"/>
        <end position="364"/>
    </location>
</feature>
<evidence type="ECO:0008006" key="4">
    <source>
        <dbReference type="Google" id="ProtNLM"/>
    </source>
</evidence>
<feature type="transmembrane region" description="Helical" evidence="1">
    <location>
        <begin position="370"/>
        <end position="394"/>
    </location>
</feature>
<keyword evidence="1" id="KW-0472">Membrane</keyword>
<keyword evidence="1" id="KW-0812">Transmembrane</keyword>
<comment type="caution">
    <text evidence="2">The sequence shown here is derived from an EMBL/GenBank/DDBJ whole genome shotgun (WGS) entry which is preliminary data.</text>
</comment>
<dbReference type="EMBL" id="LJCR01000024">
    <property type="protein sequence ID" value="KPV54676.1"/>
    <property type="molecule type" value="Genomic_DNA"/>
</dbReference>
<keyword evidence="3" id="KW-1185">Reference proteome</keyword>
<name>A0A0P9DXK7_9CHLR</name>
<proteinExistence type="predicted"/>
<gene>
    <name evidence="2" type="ORF">SE17_02295</name>
</gene>
<reference evidence="2 3" key="1">
    <citation type="submission" date="2015-09" db="EMBL/GenBank/DDBJ databases">
        <title>Draft genome sequence of Kouleothrix aurantiaca JCM 19913.</title>
        <authorList>
            <person name="Hemp J."/>
        </authorList>
    </citation>
    <scope>NUCLEOTIDE SEQUENCE [LARGE SCALE GENOMIC DNA]</scope>
    <source>
        <strain evidence="2 3">COM-B</strain>
    </source>
</reference>
<keyword evidence="1" id="KW-1133">Transmembrane helix</keyword>
<accession>A0A0P9DXK7</accession>
<sequence length="572" mass="59220">MSVIATLTAKLGLDASGFQSGLNKVESESKSFGSRAGGFLSNAFSFATGGAILNGVSAIGSSIKGVAGAMLAGNGEFERYNNQFTTLLGSSEAAKQRMAELAQFGAETPFELPDVVKADQILTNFGLHAENAKDRFGFSAGEIQRIAGDAASGVGIGFDEMSTYLGKFSAGSTGEVISRFQELGIVTKQQLTEMGLSFDKGGALIINSQAEMDKATGILMNAMKNKYGGLMDKQSKTFEGMLSNLQDWKDGTIRTLGAPIFEVVKDKLAVFLEFLNKPETKKTIEKIAGVIANGLGKAIDWLANTGIPGMIAGWKALQPVVSTFLEKGGEVAGFIKDNLKPILAGLAVVFGAVVIPAFIAWAAAAGAAALSTMLALAPIVIPIVAIGAAVALLVKAWDSDWGGIRTTLTNFWEDTAKPIFEGVVGFFTTGIPNAINDVKNAFNGFVDMGASFLDGLRQGISNGWTSFTGWFLGNLASIIPGGTATLSALGITLPGRALGGQVVAGQAYTVGELGRETFVPSVSGTIVPAGAGGGSTVVINVAGSVISERDLAQTIREQLLASKQRNGSVGLA</sequence>